<keyword evidence="3" id="KW-1185">Reference proteome</keyword>
<gene>
    <name evidence="2" type="ORF">C6P46_000074</name>
</gene>
<dbReference type="EMBL" id="PUHQ01000001">
    <property type="protein sequence ID" value="KAG0667540.1"/>
    <property type="molecule type" value="Genomic_DNA"/>
</dbReference>
<sequence>MHWTHEPSLASVSSADTRSLPTAQLPPELLLKIIHATLTTALLSAPLVVHGQFSQLPVTCSGCVYRRLACVSRLWRSLAREVRCQDVVLAAAGGCGSAERDAQVLQRLEAEPTRALGVRTIDASLRGAHGGWIPVPAPSVRDDGGETDDGISGTEAGASGVTTAQARWERWHEQCMARERVRFLRIVSLCTQLTTIDIDVGFFHDVATTHANVLPTSIRKLTLRNADAVETFTILRALPRVEHLTLRLALDWRLPLDGRGVDSTDLPSLRHFELSTTAFGTPCADSIRALLVAADVMQEAAPRLEELAIMDLPRHRGLSRGDPAADASWWPSKTLQLPRLCRLHLAGLALPDSGFFTRTIALPNQQLEELIVEDFDTLSLTPLIHALESVPALQSLQQLAIAVSREGEIARCDSEGWRRQQRRIEDW</sequence>
<comment type="caution">
    <text evidence="2">The sequence shown here is derived from an EMBL/GenBank/DDBJ whole genome shotgun (WGS) entry which is preliminary data.</text>
</comment>
<evidence type="ECO:0000256" key="1">
    <source>
        <dbReference type="SAM" id="MobiDB-lite"/>
    </source>
</evidence>
<accession>A0A9P7BA85</accession>
<proteinExistence type="predicted"/>
<dbReference type="AlphaFoldDB" id="A0A9P7BA85"/>
<protein>
    <submittedName>
        <fullName evidence="2">Uncharacterized protein</fullName>
    </submittedName>
</protein>
<organism evidence="2 3">
    <name type="scientific">Rhodotorula mucilaginosa</name>
    <name type="common">Yeast</name>
    <name type="synonym">Rhodotorula rubra</name>
    <dbReference type="NCBI Taxonomy" id="5537"/>
    <lineage>
        <taxon>Eukaryota</taxon>
        <taxon>Fungi</taxon>
        <taxon>Dikarya</taxon>
        <taxon>Basidiomycota</taxon>
        <taxon>Pucciniomycotina</taxon>
        <taxon>Microbotryomycetes</taxon>
        <taxon>Sporidiobolales</taxon>
        <taxon>Sporidiobolaceae</taxon>
        <taxon>Rhodotorula</taxon>
    </lineage>
</organism>
<dbReference type="Proteomes" id="UP000777482">
    <property type="component" value="Unassembled WGS sequence"/>
</dbReference>
<feature type="region of interest" description="Disordered" evidence="1">
    <location>
        <begin position="136"/>
        <end position="158"/>
    </location>
</feature>
<dbReference type="OrthoDB" id="2533269at2759"/>
<reference evidence="2 3" key="1">
    <citation type="submission" date="2020-11" db="EMBL/GenBank/DDBJ databases">
        <title>Kefir isolates.</title>
        <authorList>
            <person name="Marcisauskas S."/>
            <person name="Kim Y."/>
            <person name="Blasche S."/>
        </authorList>
    </citation>
    <scope>NUCLEOTIDE SEQUENCE [LARGE SCALE GENOMIC DNA]</scope>
    <source>
        <strain evidence="2 3">KR</strain>
    </source>
</reference>
<evidence type="ECO:0000313" key="2">
    <source>
        <dbReference type="EMBL" id="KAG0667540.1"/>
    </source>
</evidence>
<name>A0A9P7BA85_RHOMI</name>
<dbReference type="SUPFAM" id="SSF52047">
    <property type="entry name" value="RNI-like"/>
    <property type="match status" value="1"/>
</dbReference>
<evidence type="ECO:0000313" key="3">
    <source>
        <dbReference type="Proteomes" id="UP000777482"/>
    </source>
</evidence>